<feature type="domain" description="Penicillin-binding protein transpeptidase" evidence="4">
    <location>
        <begin position="283"/>
        <end position="579"/>
    </location>
</feature>
<protein>
    <submittedName>
        <fullName evidence="6">Peptidoglycan synthetase</fullName>
        <ecNumber evidence="6">2.4.1.129</ecNumber>
    </submittedName>
</protein>
<dbReference type="eggNOG" id="COG0768">
    <property type="taxonomic scope" value="Bacteria"/>
</dbReference>
<dbReference type="GO" id="GO:0005886">
    <property type="term" value="C:plasma membrane"/>
    <property type="evidence" value="ECO:0007669"/>
    <property type="project" value="TreeGrafter"/>
</dbReference>
<dbReference type="GO" id="GO:0016757">
    <property type="term" value="F:glycosyltransferase activity"/>
    <property type="evidence" value="ECO:0007669"/>
    <property type="project" value="UniProtKB-KW"/>
</dbReference>
<dbReference type="SUPFAM" id="SSF56601">
    <property type="entry name" value="beta-lactamase/transpeptidase-like"/>
    <property type="match status" value="1"/>
</dbReference>
<evidence type="ECO:0000256" key="1">
    <source>
        <dbReference type="ARBA" id="ARBA00004370"/>
    </source>
</evidence>
<keyword evidence="6" id="KW-0808">Transferase</keyword>
<dbReference type="PROSITE" id="PS51257">
    <property type="entry name" value="PROKAR_LIPOPROTEIN"/>
    <property type="match status" value="1"/>
</dbReference>
<evidence type="ECO:0000313" key="6">
    <source>
        <dbReference type="EMBL" id="KFI61272.1"/>
    </source>
</evidence>
<evidence type="ECO:0000259" key="4">
    <source>
        <dbReference type="Pfam" id="PF00905"/>
    </source>
</evidence>
<dbReference type="Gene3D" id="3.30.450.330">
    <property type="match status" value="1"/>
</dbReference>
<accession>A0A087AR72</accession>
<dbReference type="Gene3D" id="3.30.70.2110">
    <property type="match status" value="1"/>
</dbReference>
<dbReference type="InterPro" id="IPR005311">
    <property type="entry name" value="PBP_dimer"/>
</dbReference>
<dbReference type="Gene3D" id="3.40.710.10">
    <property type="entry name" value="DD-peptidase/beta-lactamase superfamily"/>
    <property type="match status" value="1"/>
</dbReference>
<keyword evidence="3" id="KW-0472">Membrane</keyword>
<dbReference type="RefSeq" id="WP_051917058.1">
    <property type="nucleotide sequence ID" value="NZ_JGYX01000002.1"/>
</dbReference>
<dbReference type="AlphaFoldDB" id="A0A087AR72"/>
<dbReference type="Gene3D" id="2.20.70.70">
    <property type="match status" value="1"/>
</dbReference>
<dbReference type="InterPro" id="IPR012338">
    <property type="entry name" value="Beta-lactam/transpept-like"/>
</dbReference>
<organism evidence="6 7">
    <name type="scientific">Bifidobacterium pullorum subsp. gallinarum</name>
    <dbReference type="NCBI Taxonomy" id="78344"/>
    <lineage>
        <taxon>Bacteria</taxon>
        <taxon>Bacillati</taxon>
        <taxon>Actinomycetota</taxon>
        <taxon>Actinomycetes</taxon>
        <taxon>Bifidobacteriales</taxon>
        <taxon>Bifidobacteriaceae</taxon>
        <taxon>Bifidobacterium</taxon>
    </lineage>
</organism>
<dbReference type="GO" id="GO:0008658">
    <property type="term" value="F:penicillin binding"/>
    <property type="evidence" value="ECO:0007669"/>
    <property type="project" value="InterPro"/>
</dbReference>
<evidence type="ECO:0000259" key="5">
    <source>
        <dbReference type="Pfam" id="PF03717"/>
    </source>
</evidence>
<gene>
    <name evidence="6" type="ORF">BIGA_0709</name>
</gene>
<keyword evidence="7" id="KW-1185">Reference proteome</keyword>
<dbReference type="Proteomes" id="UP000029046">
    <property type="component" value="Unassembled WGS sequence"/>
</dbReference>
<reference evidence="6 7" key="1">
    <citation type="submission" date="2014-03" db="EMBL/GenBank/DDBJ databases">
        <title>Genomics of Bifidobacteria.</title>
        <authorList>
            <person name="Ventura M."/>
            <person name="Milani C."/>
            <person name="Lugli G.A."/>
        </authorList>
    </citation>
    <scope>NUCLEOTIDE SEQUENCE [LARGE SCALE GENOMIC DNA]</scope>
    <source>
        <strain evidence="6 7">LMG 11586</strain>
    </source>
</reference>
<dbReference type="EC" id="2.4.1.129" evidence="6"/>
<dbReference type="PANTHER" id="PTHR30627">
    <property type="entry name" value="PEPTIDOGLYCAN D,D-TRANSPEPTIDASE"/>
    <property type="match status" value="1"/>
</dbReference>
<dbReference type="InterPro" id="IPR036138">
    <property type="entry name" value="PBP_dimer_sf"/>
</dbReference>
<evidence type="ECO:0000313" key="7">
    <source>
        <dbReference type="Proteomes" id="UP000029046"/>
    </source>
</evidence>
<dbReference type="SUPFAM" id="SSF56519">
    <property type="entry name" value="Penicillin binding protein dimerisation domain"/>
    <property type="match status" value="1"/>
</dbReference>
<name>A0A087AR72_9BIFI</name>
<dbReference type="Pfam" id="PF00905">
    <property type="entry name" value="Transpeptidase"/>
    <property type="match status" value="1"/>
</dbReference>
<dbReference type="EMBL" id="JGYX01000002">
    <property type="protein sequence ID" value="KFI61272.1"/>
    <property type="molecule type" value="Genomic_DNA"/>
</dbReference>
<dbReference type="Pfam" id="PF03717">
    <property type="entry name" value="PBP_dimer"/>
    <property type="match status" value="1"/>
</dbReference>
<comment type="subcellular location">
    <subcellularLocation>
        <location evidence="1">Membrane</location>
    </subcellularLocation>
</comment>
<comment type="similarity">
    <text evidence="2">Belongs to the transpeptidase family.</text>
</comment>
<feature type="domain" description="Penicillin-binding protein dimerisation" evidence="5">
    <location>
        <begin position="61"/>
        <end position="236"/>
    </location>
</feature>
<dbReference type="InterPro" id="IPR001460">
    <property type="entry name" value="PCN-bd_Tpept"/>
</dbReference>
<proteinExistence type="inferred from homology"/>
<keyword evidence="6" id="KW-0328">Glycosyltransferase</keyword>
<comment type="caution">
    <text evidence="6">The sequence shown here is derived from an EMBL/GenBank/DDBJ whole genome shotgun (WGS) entry which is preliminary data.</text>
</comment>
<dbReference type="Gene3D" id="3.90.1310.10">
    <property type="entry name" value="Penicillin-binding protein 2a (Domain 2)"/>
    <property type="match status" value="1"/>
</dbReference>
<evidence type="ECO:0000256" key="2">
    <source>
        <dbReference type="ARBA" id="ARBA00007171"/>
    </source>
</evidence>
<dbReference type="GO" id="GO:0071555">
    <property type="term" value="P:cell wall organization"/>
    <property type="evidence" value="ECO:0007669"/>
    <property type="project" value="TreeGrafter"/>
</dbReference>
<dbReference type="InterPro" id="IPR050515">
    <property type="entry name" value="Beta-lactam/transpept"/>
</dbReference>
<sequence length="603" mass="64358">MRRGQMRAGRYSGFAKRCMAIGVILAFMAVACLGRLVGIQLLDGRSTAQAATQSRTTTVPISAKRGRILDTNGNVLAQSVERYTLLADPYAASLFEPVACGSNQAKSLGYCHQIDDQPVGATGAAAVARLLATVLDGVNAMELGAKLDGVSRYQVIQRDITPELKRKIDDLHLAGVVWCELSSDRIYSTGTQLGALLGGVDDEGNGVNGIEQMMNDELTGTDGYEVYQQGNGGEQIPGTMTDSEAAVDGSDVTLTIDQDVNWYVKKVLREGKEEFGAAWAIGVVHDLQTNEIIALEDTDEIEAGSDDAKLNVSQAVSETFEPGSIGKVITMAGLLQTGLHKATDQFTVPYSMTKNGQEFHDATNHGSEHWTLAGILQNSSNVGMVMAAENYTNEQRYEFLTKFGVGQSTGLDLPGESDGMLAGADAWDGRTRDTVLFGQGYTVNALQLTNVVATIANKGVRHQQSLIKSVTDAQGRVTSEEHGDAVRVIDEQVAADVLNAMESVAEEYDNVAKVDGYRVASKTGTAEVAGADGRLTSIVCDWSGIIPADNPRFVVTVVIKDPQKGGFGGLTAGPLFARIGEFLMQKYEVAPSSPRTDAIPVDW</sequence>
<evidence type="ECO:0000256" key="3">
    <source>
        <dbReference type="ARBA" id="ARBA00023136"/>
    </source>
</evidence>
<dbReference type="PANTHER" id="PTHR30627:SF1">
    <property type="entry name" value="PEPTIDOGLYCAN D,D-TRANSPEPTIDASE FTSI"/>
    <property type="match status" value="1"/>
</dbReference>